<accession>A0A550CIK7</accession>
<protein>
    <recommendedName>
        <fullName evidence="4">Secreted peptide</fullName>
    </recommendedName>
</protein>
<dbReference type="Proteomes" id="UP000320762">
    <property type="component" value="Unassembled WGS sequence"/>
</dbReference>
<proteinExistence type="predicted"/>
<organism evidence="2 3">
    <name type="scientific">Schizophyllum amplum</name>
    <dbReference type="NCBI Taxonomy" id="97359"/>
    <lineage>
        <taxon>Eukaryota</taxon>
        <taxon>Fungi</taxon>
        <taxon>Dikarya</taxon>
        <taxon>Basidiomycota</taxon>
        <taxon>Agaricomycotina</taxon>
        <taxon>Agaricomycetes</taxon>
        <taxon>Agaricomycetidae</taxon>
        <taxon>Agaricales</taxon>
        <taxon>Schizophyllaceae</taxon>
        <taxon>Schizophyllum</taxon>
    </lineage>
</organism>
<gene>
    <name evidence="2" type="ORF">BD626DRAFT_254764</name>
</gene>
<feature type="chain" id="PRO_5022071971" description="Secreted peptide" evidence="1">
    <location>
        <begin position="35"/>
        <end position="99"/>
    </location>
</feature>
<evidence type="ECO:0000313" key="2">
    <source>
        <dbReference type="EMBL" id="TRM64566.1"/>
    </source>
</evidence>
<evidence type="ECO:0000256" key="1">
    <source>
        <dbReference type="SAM" id="SignalP"/>
    </source>
</evidence>
<feature type="signal peptide" evidence="1">
    <location>
        <begin position="1"/>
        <end position="34"/>
    </location>
</feature>
<evidence type="ECO:0000313" key="3">
    <source>
        <dbReference type="Proteomes" id="UP000320762"/>
    </source>
</evidence>
<keyword evidence="1" id="KW-0732">Signal</keyword>
<dbReference type="AlphaFoldDB" id="A0A550CIK7"/>
<reference evidence="2 3" key="1">
    <citation type="journal article" date="2019" name="New Phytol.">
        <title>Comparative genomics reveals unique wood-decay strategies and fruiting body development in the Schizophyllaceae.</title>
        <authorList>
            <person name="Almasi E."/>
            <person name="Sahu N."/>
            <person name="Krizsan K."/>
            <person name="Balint B."/>
            <person name="Kovacs G.M."/>
            <person name="Kiss B."/>
            <person name="Cseklye J."/>
            <person name="Drula E."/>
            <person name="Henrissat B."/>
            <person name="Nagy I."/>
            <person name="Chovatia M."/>
            <person name="Adam C."/>
            <person name="LaButti K."/>
            <person name="Lipzen A."/>
            <person name="Riley R."/>
            <person name="Grigoriev I.V."/>
            <person name="Nagy L.G."/>
        </authorList>
    </citation>
    <scope>NUCLEOTIDE SEQUENCE [LARGE SCALE GENOMIC DNA]</scope>
    <source>
        <strain evidence="2 3">NL-1724</strain>
    </source>
</reference>
<name>A0A550CIK7_9AGAR</name>
<comment type="caution">
    <text evidence="2">The sequence shown here is derived from an EMBL/GenBank/DDBJ whole genome shotgun (WGS) entry which is preliminary data.</text>
</comment>
<dbReference type="EMBL" id="VDMD01000007">
    <property type="protein sequence ID" value="TRM64566.1"/>
    <property type="molecule type" value="Genomic_DNA"/>
</dbReference>
<sequence>MSMSSRRIRSSSRPFVRSCWFLVCLDLLCLLVDCCICPAWPVRHATTPIATPFKTTRPSPPPACLLPLPAMYVVAVAVAIASPVPSCSATLPASTLQHT</sequence>
<keyword evidence="3" id="KW-1185">Reference proteome</keyword>
<evidence type="ECO:0008006" key="4">
    <source>
        <dbReference type="Google" id="ProtNLM"/>
    </source>
</evidence>